<evidence type="ECO:0000256" key="11">
    <source>
        <dbReference type="ARBA" id="ARBA00023136"/>
    </source>
</evidence>
<feature type="transmembrane region" description="Helical" evidence="13">
    <location>
        <begin position="346"/>
        <end position="364"/>
    </location>
</feature>
<feature type="transmembrane region" description="Helical" evidence="13">
    <location>
        <begin position="271"/>
        <end position="288"/>
    </location>
</feature>
<feature type="transmembrane region" description="Helical" evidence="13">
    <location>
        <begin position="385"/>
        <end position="404"/>
    </location>
</feature>
<evidence type="ECO:0000256" key="3">
    <source>
        <dbReference type="ARBA" id="ARBA00010199"/>
    </source>
</evidence>
<dbReference type="InterPro" id="IPR002528">
    <property type="entry name" value="MATE_fam"/>
</dbReference>
<dbReference type="InterPro" id="IPR050222">
    <property type="entry name" value="MATE_MdtK"/>
</dbReference>
<evidence type="ECO:0000256" key="9">
    <source>
        <dbReference type="ARBA" id="ARBA00022989"/>
    </source>
</evidence>
<keyword evidence="6" id="KW-0050">Antiport</keyword>
<dbReference type="PATRIC" id="fig|1291052.5.peg.908"/>
<proteinExistence type="inferred from homology"/>
<feature type="transmembrane region" description="Helical" evidence="13">
    <location>
        <begin position="123"/>
        <end position="142"/>
    </location>
</feature>
<dbReference type="GO" id="GO:0015297">
    <property type="term" value="F:antiporter activity"/>
    <property type="evidence" value="ECO:0007669"/>
    <property type="project" value="UniProtKB-KW"/>
</dbReference>
<sequence>MKLVIWFTVPLLIGNMFQQLYSFMDALFVGRFIGLNALAAVGATGSLTFLIIGFAQGASSGLAIPTAQAFGARDERGVRRSFVASIWIAIMISVILTALTAGLTMPMLKIMQTPAAILQDSAAFVRVIFLGFSASMAFNMLSNQIRALGDSRTPLIFLIIACIVNIALDFLFILVFKMGVAGAGWATVTAQVFSSLCCVWYIGKKIPYLHLRKEDMTFDWPEIKKQLTISLPMGFQMSIIAIGAVILQVMLNTLGTDAVAAYTAAGRIDQLATMPAASFGVTMATYVAQNLGAREYARIRQGVHQTMALNCAVSAILGALIIIFSKPLIGLFVSSSQTHVISMAQTYFHFNSSMYWFLAILFTTRYTLQGLGQTGVPMLAGMFELVMRVIAGLGLVPLLGFTGASMANPLAWIGSVAVLITSYFHTMKKLKEKERQQELARAGAADAEKIE</sequence>
<organism evidence="14 15">
    <name type="scientific">Lacticaseibacillus sharpeae JCM 1186 = DSM 20505</name>
    <dbReference type="NCBI Taxonomy" id="1291052"/>
    <lineage>
        <taxon>Bacteria</taxon>
        <taxon>Bacillati</taxon>
        <taxon>Bacillota</taxon>
        <taxon>Bacilli</taxon>
        <taxon>Lactobacillales</taxon>
        <taxon>Lactobacillaceae</taxon>
        <taxon>Lacticaseibacillus</taxon>
    </lineage>
</organism>
<evidence type="ECO:0000256" key="7">
    <source>
        <dbReference type="ARBA" id="ARBA00022475"/>
    </source>
</evidence>
<evidence type="ECO:0000256" key="10">
    <source>
        <dbReference type="ARBA" id="ARBA00023065"/>
    </source>
</evidence>
<dbReference type="PANTHER" id="PTHR43298">
    <property type="entry name" value="MULTIDRUG RESISTANCE PROTEIN NORM-RELATED"/>
    <property type="match status" value="1"/>
</dbReference>
<comment type="caution">
    <text evidence="14">The sequence shown here is derived from an EMBL/GenBank/DDBJ whole genome shotgun (WGS) entry which is preliminary data.</text>
</comment>
<accession>A0A0R1ZNA3</accession>
<reference evidence="14 15" key="1">
    <citation type="journal article" date="2015" name="Genome Announc.">
        <title>Expanding the biotechnology potential of lactobacilli through comparative genomics of 213 strains and associated genera.</title>
        <authorList>
            <person name="Sun Z."/>
            <person name="Harris H.M."/>
            <person name="McCann A."/>
            <person name="Guo C."/>
            <person name="Argimon S."/>
            <person name="Zhang W."/>
            <person name="Yang X."/>
            <person name="Jeffery I.B."/>
            <person name="Cooney J.C."/>
            <person name="Kagawa T.F."/>
            <person name="Liu W."/>
            <person name="Song Y."/>
            <person name="Salvetti E."/>
            <person name="Wrobel A."/>
            <person name="Rasinkangas P."/>
            <person name="Parkhill J."/>
            <person name="Rea M.C."/>
            <person name="O'Sullivan O."/>
            <person name="Ritari J."/>
            <person name="Douillard F.P."/>
            <person name="Paul Ross R."/>
            <person name="Yang R."/>
            <person name="Briner A.E."/>
            <person name="Felis G.E."/>
            <person name="de Vos W.M."/>
            <person name="Barrangou R."/>
            <person name="Klaenhammer T.R."/>
            <person name="Caufield P.W."/>
            <person name="Cui Y."/>
            <person name="Zhang H."/>
            <person name="O'Toole P.W."/>
        </authorList>
    </citation>
    <scope>NUCLEOTIDE SEQUENCE [LARGE SCALE GENOMIC DNA]</scope>
    <source>
        <strain evidence="14 15">DSM 20505</strain>
    </source>
</reference>
<comment type="similarity">
    <text evidence="3">Belongs to the multi antimicrobial extrusion (MATE) (TC 2.A.66.1) family.</text>
</comment>
<keyword evidence="7" id="KW-1003">Cell membrane</keyword>
<evidence type="ECO:0000256" key="6">
    <source>
        <dbReference type="ARBA" id="ARBA00022449"/>
    </source>
</evidence>
<gene>
    <name evidence="14" type="ORF">FC18_GL000892</name>
</gene>
<evidence type="ECO:0000256" key="12">
    <source>
        <dbReference type="ARBA" id="ARBA00031636"/>
    </source>
</evidence>
<comment type="subcellular location">
    <subcellularLocation>
        <location evidence="2">Cell membrane</location>
        <topology evidence="2">Multi-pass membrane protein</topology>
    </subcellularLocation>
</comment>
<keyword evidence="5" id="KW-0813">Transport</keyword>
<evidence type="ECO:0000256" key="4">
    <source>
        <dbReference type="ARBA" id="ARBA00020268"/>
    </source>
</evidence>
<dbReference type="GO" id="GO:0042910">
    <property type="term" value="F:xenobiotic transmembrane transporter activity"/>
    <property type="evidence" value="ECO:0007669"/>
    <property type="project" value="InterPro"/>
</dbReference>
<evidence type="ECO:0000256" key="2">
    <source>
        <dbReference type="ARBA" id="ARBA00004651"/>
    </source>
</evidence>
<evidence type="ECO:0000256" key="1">
    <source>
        <dbReference type="ARBA" id="ARBA00003408"/>
    </source>
</evidence>
<dbReference type="PANTHER" id="PTHR43298:SF2">
    <property type="entry name" value="FMN_FAD EXPORTER YEEO-RELATED"/>
    <property type="match status" value="1"/>
</dbReference>
<evidence type="ECO:0000256" key="13">
    <source>
        <dbReference type="SAM" id="Phobius"/>
    </source>
</evidence>
<protein>
    <recommendedName>
        <fullName evidence="4">Probable multidrug resistance protein NorM</fullName>
    </recommendedName>
    <alternativeName>
        <fullName evidence="12">Multidrug-efflux transporter</fullName>
    </alternativeName>
</protein>
<keyword evidence="8 13" id="KW-0812">Transmembrane</keyword>
<keyword evidence="10" id="KW-0406">Ion transport</keyword>
<evidence type="ECO:0000256" key="5">
    <source>
        <dbReference type="ARBA" id="ARBA00022448"/>
    </source>
</evidence>
<dbReference type="Pfam" id="PF01554">
    <property type="entry name" value="MatE"/>
    <property type="match status" value="2"/>
</dbReference>
<dbReference type="AlphaFoldDB" id="A0A0R1ZNA3"/>
<dbReference type="InterPro" id="IPR048279">
    <property type="entry name" value="MdtK-like"/>
</dbReference>
<feature type="transmembrane region" description="Helical" evidence="13">
    <location>
        <begin position="182"/>
        <end position="203"/>
    </location>
</feature>
<dbReference type="NCBIfam" id="TIGR00797">
    <property type="entry name" value="matE"/>
    <property type="match status" value="1"/>
</dbReference>
<feature type="transmembrane region" description="Helical" evidence="13">
    <location>
        <begin position="233"/>
        <end position="251"/>
    </location>
</feature>
<name>A0A0R1ZNA3_9LACO</name>
<keyword evidence="9 13" id="KW-1133">Transmembrane helix</keyword>
<feature type="transmembrane region" description="Helical" evidence="13">
    <location>
        <begin position="154"/>
        <end position="176"/>
    </location>
</feature>
<feature type="transmembrane region" description="Helical" evidence="13">
    <location>
        <begin position="309"/>
        <end position="334"/>
    </location>
</feature>
<dbReference type="CDD" id="cd13138">
    <property type="entry name" value="MATE_yoeA_like"/>
    <property type="match status" value="1"/>
</dbReference>
<keyword evidence="15" id="KW-1185">Reference proteome</keyword>
<feature type="transmembrane region" description="Helical" evidence="13">
    <location>
        <begin position="82"/>
        <end position="103"/>
    </location>
</feature>
<dbReference type="STRING" id="1291052.FC18_GL000892"/>
<dbReference type="GO" id="GO:0005886">
    <property type="term" value="C:plasma membrane"/>
    <property type="evidence" value="ECO:0007669"/>
    <property type="project" value="UniProtKB-SubCell"/>
</dbReference>
<dbReference type="Proteomes" id="UP000051679">
    <property type="component" value="Unassembled WGS sequence"/>
</dbReference>
<feature type="transmembrane region" description="Helical" evidence="13">
    <location>
        <begin position="32"/>
        <end position="55"/>
    </location>
</feature>
<keyword evidence="11 13" id="KW-0472">Membrane</keyword>
<evidence type="ECO:0000313" key="14">
    <source>
        <dbReference type="EMBL" id="KRM55842.1"/>
    </source>
</evidence>
<dbReference type="PIRSF" id="PIRSF006603">
    <property type="entry name" value="DinF"/>
    <property type="match status" value="1"/>
</dbReference>
<evidence type="ECO:0000256" key="8">
    <source>
        <dbReference type="ARBA" id="ARBA00022692"/>
    </source>
</evidence>
<comment type="function">
    <text evidence="1">Multidrug efflux pump.</text>
</comment>
<feature type="transmembrane region" description="Helical" evidence="13">
    <location>
        <begin position="410"/>
        <end position="426"/>
    </location>
</feature>
<evidence type="ECO:0000313" key="15">
    <source>
        <dbReference type="Proteomes" id="UP000051679"/>
    </source>
</evidence>
<dbReference type="GO" id="GO:0006811">
    <property type="term" value="P:monoatomic ion transport"/>
    <property type="evidence" value="ECO:0007669"/>
    <property type="project" value="UniProtKB-KW"/>
</dbReference>
<dbReference type="EMBL" id="AYYO01000011">
    <property type="protein sequence ID" value="KRM55842.1"/>
    <property type="molecule type" value="Genomic_DNA"/>
</dbReference>